<accession>A0AAV1WJH3</accession>
<gene>
    <name evidence="1" type="ORF">LLUT_LOCUS10468</name>
</gene>
<protein>
    <submittedName>
        <fullName evidence="1">Uncharacterized protein</fullName>
    </submittedName>
</protein>
<sequence length="126" mass="14641">MLSIPSIRSQLCPVDRRPPTRYIPRLWVAITIQEDTRNWKDKQTHPVDCRATSPTTQERDSLKIQVLTRSYADLTMKRQKSLFFDSKISGTSEKDWKVRNEVLDRIRKGEVGSLLSACAKEDFVLF</sequence>
<dbReference type="AlphaFoldDB" id="A0AAV1WJH3"/>
<keyword evidence="2" id="KW-1185">Reference proteome</keyword>
<comment type="caution">
    <text evidence="1">The sequence shown here is derived from an EMBL/GenBank/DDBJ whole genome shotgun (WGS) entry which is preliminary data.</text>
</comment>
<dbReference type="Proteomes" id="UP001497480">
    <property type="component" value="Unassembled WGS sequence"/>
</dbReference>
<reference evidence="1 2" key="1">
    <citation type="submission" date="2024-03" db="EMBL/GenBank/DDBJ databases">
        <authorList>
            <person name="Martinez-Hernandez J."/>
        </authorList>
    </citation>
    <scope>NUCLEOTIDE SEQUENCE [LARGE SCALE GENOMIC DNA]</scope>
</reference>
<dbReference type="EMBL" id="CAXHTB010000007">
    <property type="protein sequence ID" value="CAL0309408.1"/>
    <property type="molecule type" value="Genomic_DNA"/>
</dbReference>
<organism evidence="1 2">
    <name type="scientific">Lupinus luteus</name>
    <name type="common">European yellow lupine</name>
    <dbReference type="NCBI Taxonomy" id="3873"/>
    <lineage>
        <taxon>Eukaryota</taxon>
        <taxon>Viridiplantae</taxon>
        <taxon>Streptophyta</taxon>
        <taxon>Embryophyta</taxon>
        <taxon>Tracheophyta</taxon>
        <taxon>Spermatophyta</taxon>
        <taxon>Magnoliopsida</taxon>
        <taxon>eudicotyledons</taxon>
        <taxon>Gunneridae</taxon>
        <taxon>Pentapetalae</taxon>
        <taxon>rosids</taxon>
        <taxon>fabids</taxon>
        <taxon>Fabales</taxon>
        <taxon>Fabaceae</taxon>
        <taxon>Papilionoideae</taxon>
        <taxon>50 kb inversion clade</taxon>
        <taxon>genistoids sensu lato</taxon>
        <taxon>core genistoids</taxon>
        <taxon>Genisteae</taxon>
        <taxon>Lupinus</taxon>
    </lineage>
</organism>
<proteinExistence type="predicted"/>
<name>A0AAV1WJH3_LUPLU</name>
<evidence type="ECO:0000313" key="1">
    <source>
        <dbReference type="EMBL" id="CAL0309408.1"/>
    </source>
</evidence>
<evidence type="ECO:0000313" key="2">
    <source>
        <dbReference type="Proteomes" id="UP001497480"/>
    </source>
</evidence>